<dbReference type="Pfam" id="PF12728">
    <property type="entry name" value="HTH_17"/>
    <property type="match status" value="1"/>
</dbReference>
<proteinExistence type="predicted"/>
<accession>A0A9E6ZU40</accession>
<protein>
    <submittedName>
        <fullName evidence="1">Helix-turn-helix domain-containing protein</fullName>
    </submittedName>
</protein>
<dbReference type="InterPro" id="IPR010093">
    <property type="entry name" value="SinI_DNA-bd"/>
</dbReference>
<dbReference type="EMBL" id="CP080467">
    <property type="protein sequence ID" value="UNO50510.1"/>
    <property type="molecule type" value="Genomic_DNA"/>
</dbReference>
<gene>
    <name evidence="1" type="ORF">K1I37_08650</name>
</gene>
<dbReference type="RefSeq" id="WP_021298220.1">
    <property type="nucleotide sequence ID" value="NZ_AURB01000179.1"/>
</dbReference>
<dbReference type="AlphaFoldDB" id="T0BNQ3"/>
<organism evidence="1 2">
    <name type="scientific">Alicyclobacillus acidoterrestris (strain ATCC 49025 / DSM 3922 / CIP 106132 / NCIMB 13137 / GD3B)</name>
    <dbReference type="NCBI Taxonomy" id="1356854"/>
    <lineage>
        <taxon>Bacteria</taxon>
        <taxon>Bacillati</taxon>
        <taxon>Bacillota</taxon>
        <taxon>Bacilli</taxon>
        <taxon>Bacillales</taxon>
        <taxon>Alicyclobacillaceae</taxon>
        <taxon>Alicyclobacillus</taxon>
    </lineage>
</organism>
<dbReference type="OrthoDB" id="9805928at2"/>
<evidence type="ECO:0000313" key="2">
    <source>
        <dbReference type="Proteomes" id="UP000829401"/>
    </source>
</evidence>
<dbReference type="InterPro" id="IPR041657">
    <property type="entry name" value="HTH_17"/>
</dbReference>
<dbReference type="NCBIfam" id="TIGR01764">
    <property type="entry name" value="excise"/>
    <property type="match status" value="1"/>
</dbReference>
<sequence>MYTNMLSVHEVAKILRLPVVTVYELVRKNCLPANRLDQRILISKYDLSVWLQGQNNGQYTGVLPQAPRRFAK</sequence>
<dbReference type="STRING" id="1356854.N007_15200"/>
<evidence type="ECO:0000313" key="1">
    <source>
        <dbReference type="EMBL" id="UNO50510.1"/>
    </source>
</evidence>
<keyword evidence="2" id="KW-1185">Reference proteome</keyword>
<dbReference type="GO" id="GO:0003677">
    <property type="term" value="F:DNA binding"/>
    <property type="evidence" value="ECO:0007669"/>
    <property type="project" value="InterPro"/>
</dbReference>
<reference evidence="2" key="1">
    <citation type="journal article" date="2022" name="G3 (Bethesda)">
        <title>Unveiling the complete genome sequence of Alicyclobacillus acidoterrestris DSM 3922T, a taint-producing strain.</title>
        <authorList>
            <person name="Leonardo I.C."/>
            <person name="Barreto Crespo M.T."/>
            <person name="Gaspar F.B."/>
        </authorList>
    </citation>
    <scope>NUCLEOTIDE SEQUENCE [LARGE SCALE GENOMIC DNA]</scope>
    <source>
        <strain evidence="2">DSM 3922</strain>
    </source>
</reference>
<dbReference type="KEGG" id="aaco:K1I37_08650"/>
<name>T0BNQ3_ALIAG</name>
<accession>T0BNQ3</accession>
<dbReference type="Proteomes" id="UP000829401">
    <property type="component" value="Chromosome"/>
</dbReference>